<dbReference type="EMBL" id="CP040899">
    <property type="protein sequence ID" value="QDB78517.1"/>
    <property type="molecule type" value="Genomic_DNA"/>
</dbReference>
<protein>
    <recommendedName>
        <fullName evidence="3">SAF domain-containing protein</fullName>
    </recommendedName>
</protein>
<sequence length="213" mass="21398">MSDDGVQRLRRPTWRDPRLGVGVLLVAASVTLGSWAVARADRTTEVLVAVETLAPGDLLSAADLRPHAVRPDGLGDTYLAAGADLPADAVVTRVVGAGELVPASAVGSAADVALRPVVVSMPGPPPSGVAKGAVVDLWHTAVAATGLEAQPEEPRLLAERLVVSDLLEADSLFAAAGGSAVQVLVTQDDLPDVLAAVAGDGEIVVVPVPGAGP</sequence>
<reference evidence="1 2" key="1">
    <citation type="submission" date="2019-05" db="EMBL/GenBank/DDBJ databases">
        <title>Georgenia *** sp. nov., and Georgenia *** sp. nov., isolated from the intestinal contents of plateau pika (Ochotona curzoniae) in the Qinghai-Tibet plateau of China.</title>
        <authorList>
            <person name="Tian Z."/>
        </authorList>
    </citation>
    <scope>NUCLEOTIDE SEQUENCE [LARGE SCALE GENOMIC DNA]</scope>
    <source>
        <strain evidence="1 2">Z294</strain>
    </source>
</reference>
<gene>
    <name evidence="1" type="ORF">FE251_03330</name>
</gene>
<proteinExistence type="predicted"/>
<accession>A0ABX5VJC6</accession>
<dbReference type="CDD" id="cd11614">
    <property type="entry name" value="SAF_CpaB_FlgA_like"/>
    <property type="match status" value="1"/>
</dbReference>
<evidence type="ECO:0000313" key="1">
    <source>
        <dbReference type="EMBL" id="QDB78517.1"/>
    </source>
</evidence>
<dbReference type="RefSeq" id="WP_139073484.1">
    <property type="nucleotide sequence ID" value="NZ_CP040899.1"/>
</dbReference>
<dbReference type="Proteomes" id="UP000313948">
    <property type="component" value="Chromosome"/>
</dbReference>
<keyword evidence="2" id="KW-1185">Reference proteome</keyword>
<name>A0ABX5VJC6_9MICO</name>
<evidence type="ECO:0000313" key="2">
    <source>
        <dbReference type="Proteomes" id="UP000313948"/>
    </source>
</evidence>
<evidence type="ECO:0008006" key="3">
    <source>
        <dbReference type="Google" id="ProtNLM"/>
    </source>
</evidence>
<organism evidence="1 2">
    <name type="scientific">Georgenia wutianyii</name>
    <dbReference type="NCBI Taxonomy" id="2585135"/>
    <lineage>
        <taxon>Bacteria</taxon>
        <taxon>Bacillati</taxon>
        <taxon>Actinomycetota</taxon>
        <taxon>Actinomycetes</taxon>
        <taxon>Micrococcales</taxon>
        <taxon>Bogoriellaceae</taxon>
        <taxon>Georgenia</taxon>
    </lineage>
</organism>